<name>A0AAD5MHU6_PARTN</name>
<dbReference type="EMBL" id="JAHQIW010002797">
    <property type="protein sequence ID" value="KAJ1356418.1"/>
    <property type="molecule type" value="Genomic_DNA"/>
</dbReference>
<keyword evidence="2" id="KW-1185">Reference proteome</keyword>
<evidence type="ECO:0000313" key="2">
    <source>
        <dbReference type="Proteomes" id="UP001196413"/>
    </source>
</evidence>
<accession>A0AAD5MHU6</accession>
<dbReference type="Proteomes" id="UP001196413">
    <property type="component" value="Unassembled WGS sequence"/>
</dbReference>
<proteinExistence type="predicted"/>
<dbReference type="AlphaFoldDB" id="A0AAD5MHU6"/>
<reference evidence="1" key="1">
    <citation type="submission" date="2021-06" db="EMBL/GenBank/DDBJ databases">
        <title>Parelaphostrongylus tenuis whole genome reference sequence.</title>
        <authorList>
            <person name="Garwood T.J."/>
            <person name="Larsen P.A."/>
            <person name="Fountain-Jones N.M."/>
            <person name="Garbe J.R."/>
            <person name="Macchietto M.G."/>
            <person name="Kania S.A."/>
            <person name="Gerhold R.W."/>
            <person name="Richards J.E."/>
            <person name="Wolf T.M."/>
        </authorList>
    </citation>
    <scope>NUCLEOTIDE SEQUENCE</scope>
    <source>
        <strain evidence="1">MNPRO001-30</strain>
        <tissue evidence="1">Meninges</tissue>
    </source>
</reference>
<protein>
    <submittedName>
        <fullName evidence="1">Uncharacterized protein</fullName>
    </submittedName>
</protein>
<organism evidence="1 2">
    <name type="scientific">Parelaphostrongylus tenuis</name>
    <name type="common">Meningeal worm</name>
    <dbReference type="NCBI Taxonomy" id="148309"/>
    <lineage>
        <taxon>Eukaryota</taxon>
        <taxon>Metazoa</taxon>
        <taxon>Ecdysozoa</taxon>
        <taxon>Nematoda</taxon>
        <taxon>Chromadorea</taxon>
        <taxon>Rhabditida</taxon>
        <taxon>Rhabditina</taxon>
        <taxon>Rhabditomorpha</taxon>
        <taxon>Strongyloidea</taxon>
        <taxon>Metastrongylidae</taxon>
        <taxon>Parelaphostrongylus</taxon>
    </lineage>
</organism>
<comment type="caution">
    <text evidence="1">The sequence shown here is derived from an EMBL/GenBank/DDBJ whole genome shotgun (WGS) entry which is preliminary data.</text>
</comment>
<gene>
    <name evidence="1" type="ORF">KIN20_014130</name>
</gene>
<sequence>MPSFSIGRQWTLSHIKEVRSTSKDDHACSASSAIIERFAQTDLDDGMAAPAFAEDLNRVLNYAKIPTQRSDQYSNVEITSLSGASRARIESRSPLQVSDELKRLEYMNF</sequence>
<evidence type="ECO:0000313" key="1">
    <source>
        <dbReference type="EMBL" id="KAJ1356418.1"/>
    </source>
</evidence>